<evidence type="ECO:0000313" key="10">
    <source>
        <dbReference type="Proteomes" id="UP000070174"/>
    </source>
</evidence>
<dbReference type="SUPFAM" id="SSF161098">
    <property type="entry name" value="MetI-like"/>
    <property type="match status" value="1"/>
</dbReference>
<protein>
    <submittedName>
        <fullName evidence="9">Phosphonate ABC transporter, permease protein PhnE</fullName>
    </submittedName>
</protein>
<dbReference type="InterPro" id="IPR035906">
    <property type="entry name" value="MetI-like_sf"/>
</dbReference>
<dbReference type="PATRIC" id="fig|54005.3.peg.1599"/>
<name>A0A133PJD5_9FIRM</name>
<sequence length="273" mass="30702">MSLYYKIFKPKKHTLKSGKEVYEKPTLTIPVLILLLLFTILSVRVTNFSLTSLVKNIHKLFAILSPMFKPNTSYFPSIVGPLFDTIKMSFLGSFLGAVLAMPFAFLASNNMVNNKVINWIVKLLFSILRTIPTLVSALIATYIFGLGAFAGTVAIFLFSFSYVGKLTYEQIETVNMGAFEAMISMGFTRTMAFFKSIVPEILPFYLSTALYNFEGNVRYAAILGYVGAGGLGLLINENINWRDYNRVGMILLMLLITVFVIENISSYFRRKLN</sequence>
<evidence type="ECO:0000256" key="1">
    <source>
        <dbReference type="ARBA" id="ARBA00004651"/>
    </source>
</evidence>
<evidence type="ECO:0000256" key="5">
    <source>
        <dbReference type="ARBA" id="ARBA00022989"/>
    </source>
</evidence>
<keyword evidence="4 7" id="KW-0812">Transmembrane</keyword>
<feature type="transmembrane region" description="Helical" evidence="7">
    <location>
        <begin position="217"/>
        <end position="235"/>
    </location>
</feature>
<comment type="caution">
    <text evidence="9">The sequence shown here is derived from an EMBL/GenBank/DDBJ whole genome shotgun (WGS) entry which is preliminary data.</text>
</comment>
<dbReference type="EMBL" id="LRQE01000041">
    <property type="protein sequence ID" value="KXA28639.1"/>
    <property type="molecule type" value="Genomic_DNA"/>
</dbReference>
<feature type="transmembrane region" description="Helical" evidence="7">
    <location>
        <begin position="146"/>
        <end position="164"/>
    </location>
</feature>
<evidence type="ECO:0000313" key="9">
    <source>
        <dbReference type="EMBL" id="KXA28639.1"/>
    </source>
</evidence>
<feature type="transmembrane region" description="Helical" evidence="7">
    <location>
        <begin position="119"/>
        <end position="140"/>
    </location>
</feature>
<dbReference type="GO" id="GO:0015416">
    <property type="term" value="F:ABC-type phosphonate transporter activity"/>
    <property type="evidence" value="ECO:0007669"/>
    <property type="project" value="InterPro"/>
</dbReference>
<keyword evidence="2 7" id="KW-0813">Transport</keyword>
<dbReference type="Proteomes" id="UP000070174">
    <property type="component" value="Unassembled WGS sequence"/>
</dbReference>
<feature type="transmembrane region" description="Helical" evidence="7">
    <location>
        <begin position="247"/>
        <end position="268"/>
    </location>
</feature>
<comment type="similarity">
    <text evidence="7">Belongs to the binding-protein-dependent transport system permease family.</text>
</comment>
<feature type="domain" description="ABC transmembrane type-1" evidence="8">
    <location>
        <begin position="82"/>
        <end position="265"/>
    </location>
</feature>
<dbReference type="PANTHER" id="PTHR30043:SF1">
    <property type="entry name" value="ABC TRANSPORT SYSTEM PERMEASE PROTEIN P69"/>
    <property type="match status" value="1"/>
</dbReference>
<feature type="transmembrane region" description="Helical" evidence="7">
    <location>
        <begin position="21"/>
        <end position="43"/>
    </location>
</feature>
<evidence type="ECO:0000256" key="6">
    <source>
        <dbReference type="ARBA" id="ARBA00023136"/>
    </source>
</evidence>
<evidence type="ECO:0000256" key="2">
    <source>
        <dbReference type="ARBA" id="ARBA00022448"/>
    </source>
</evidence>
<comment type="subcellular location">
    <subcellularLocation>
        <location evidence="1 7">Cell membrane</location>
        <topology evidence="1 7">Multi-pass membrane protein</topology>
    </subcellularLocation>
</comment>
<proteinExistence type="inferred from homology"/>
<reference evidence="9 10" key="1">
    <citation type="submission" date="2016-01" db="EMBL/GenBank/DDBJ databases">
        <authorList>
            <person name="Oliw E.H."/>
        </authorList>
    </citation>
    <scope>NUCLEOTIDE SEQUENCE [LARGE SCALE GENOMIC DNA]</scope>
    <source>
        <strain evidence="9 10">CMW7756A</strain>
    </source>
</reference>
<organism evidence="9">
    <name type="scientific">Peptoniphilus harei</name>
    <dbReference type="NCBI Taxonomy" id="54005"/>
    <lineage>
        <taxon>Bacteria</taxon>
        <taxon>Bacillati</taxon>
        <taxon>Bacillota</taxon>
        <taxon>Tissierellia</taxon>
        <taxon>Tissierellales</taxon>
        <taxon>Peptoniphilaceae</taxon>
        <taxon>Peptoniphilus</taxon>
    </lineage>
</organism>
<dbReference type="PROSITE" id="PS50928">
    <property type="entry name" value="ABC_TM1"/>
    <property type="match status" value="1"/>
</dbReference>
<evidence type="ECO:0000256" key="7">
    <source>
        <dbReference type="RuleBase" id="RU363032"/>
    </source>
</evidence>
<dbReference type="NCBIfam" id="TIGR01097">
    <property type="entry name" value="PhnE"/>
    <property type="match status" value="1"/>
</dbReference>
<dbReference type="AlphaFoldDB" id="A0A133PJD5"/>
<gene>
    <name evidence="9" type="ORF">HMPREF3229_01635</name>
</gene>
<evidence type="ECO:0000256" key="4">
    <source>
        <dbReference type="ARBA" id="ARBA00022692"/>
    </source>
</evidence>
<keyword evidence="6 7" id="KW-0472">Membrane</keyword>
<feature type="transmembrane region" description="Helical" evidence="7">
    <location>
        <begin position="176"/>
        <end position="197"/>
    </location>
</feature>
<dbReference type="Gene3D" id="1.10.3720.10">
    <property type="entry name" value="MetI-like"/>
    <property type="match status" value="1"/>
</dbReference>
<dbReference type="InterPro" id="IPR000515">
    <property type="entry name" value="MetI-like"/>
</dbReference>
<evidence type="ECO:0000259" key="8">
    <source>
        <dbReference type="PROSITE" id="PS50928"/>
    </source>
</evidence>
<dbReference type="GO" id="GO:0005886">
    <property type="term" value="C:plasma membrane"/>
    <property type="evidence" value="ECO:0007669"/>
    <property type="project" value="UniProtKB-SubCell"/>
</dbReference>
<dbReference type="PANTHER" id="PTHR30043">
    <property type="entry name" value="PHOSPHONATES TRANSPORT SYSTEM PERMEASE PROTEIN"/>
    <property type="match status" value="1"/>
</dbReference>
<keyword evidence="3" id="KW-1003">Cell membrane</keyword>
<feature type="transmembrane region" description="Helical" evidence="7">
    <location>
        <begin position="88"/>
        <end position="107"/>
    </location>
</feature>
<dbReference type="RefSeq" id="WP_060800613.1">
    <property type="nucleotide sequence ID" value="NZ_JADNMH010000007.1"/>
</dbReference>
<dbReference type="InterPro" id="IPR005769">
    <property type="entry name" value="PhnE/PtxC"/>
</dbReference>
<dbReference type="Pfam" id="PF00528">
    <property type="entry name" value="BPD_transp_1"/>
    <property type="match status" value="1"/>
</dbReference>
<dbReference type="CDD" id="cd06261">
    <property type="entry name" value="TM_PBP2"/>
    <property type="match status" value="1"/>
</dbReference>
<evidence type="ECO:0000256" key="3">
    <source>
        <dbReference type="ARBA" id="ARBA00022475"/>
    </source>
</evidence>
<keyword evidence="5 7" id="KW-1133">Transmembrane helix</keyword>
<accession>A0A133PJD5</accession>